<sequence length="389" mass="42173">MDFSLTEEQTLFRDAVRAFSERHLAAGALARAHANAYPWDVAEMMAEQGLIGITASEENGGIGGTLMDAVIAIQEVARSCPRSADVVQAGNFGAIRVLAQYATPEQRERYLKPLFAGKGLISVAMTEPGAGSAVTELQASVKPDGKGFRLNGSKIFTTHGTHATVFLVYVRFGPGTGNIGSVLVERGMEGFTFGGQVPFLSGEEWNPLFFDNVYIPPENVLLGPGGFKKQISGFNVERIGNSSRALALGRYAYETAREHALTRHQFGRALAEFQGLQWKFAEMKIQLDAAQLLLYRAAASADRGFPSAEETAIAKVACNRAGFNVANEAMQVMGGAGYSQDSLVEYCFRRTRGWMIAGGAIEILLNRIAEHVFDRSFPQRAESRAKETA</sequence>
<feature type="domain" description="Acyl-CoA dehydrogenase/oxidase N-terminal" evidence="8">
    <location>
        <begin position="6"/>
        <end position="118"/>
    </location>
</feature>
<dbReference type="PANTHER" id="PTHR43884:SF12">
    <property type="entry name" value="ISOVALERYL-COA DEHYDROGENASE, MITOCHONDRIAL-RELATED"/>
    <property type="match status" value="1"/>
</dbReference>
<keyword evidence="10" id="KW-1185">Reference proteome</keyword>
<dbReference type="GO" id="GO:0050660">
    <property type="term" value="F:flavin adenine dinucleotide binding"/>
    <property type="evidence" value="ECO:0007669"/>
    <property type="project" value="InterPro"/>
</dbReference>
<evidence type="ECO:0000259" key="7">
    <source>
        <dbReference type="Pfam" id="PF02770"/>
    </source>
</evidence>
<dbReference type="SUPFAM" id="SSF56645">
    <property type="entry name" value="Acyl-CoA dehydrogenase NM domain-like"/>
    <property type="match status" value="1"/>
</dbReference>
<dbReference type="InterPro" id="IPR037069">
    <property type="entry name" value="AcylCoA_DH/ox_N_sf"/>
</dbReference>
<feature type="domain" description="Acyl-CoA dehydrogenase/oxidase C-terminal" evidence="6">
    <location>
        <begin position="226"/>
        <end position="372"/>
    </location>
</feature>
<evidence type="ECO:0000256" key="2">
    <source>
        <dbReference type="ARBA" id="ARBA00009347"/>
    </source>
</evidence>
<feature type="domain" description="Acyl-CoA oxidase/dehydrogenase middle" evidence="7">
    <location>
        <begin position="123"/>
        <end position="213"/>
    </location>
</feature>
<comment type="cofactor">
    <cofactor evidence="1 5">
        <name>FAD</name>
        <dbReference type="ChEBI" id="CHEBI:57692"/>
    </cofactor>
</comment>
<evidence type="ECO:0000313" key="10">
    <source>
        <dbReference type="Proteomes" id="UP000269692"/>
    </source>
</evidence>
<dbReference type="PANTHER" id="PTHR43884">
    <property type="entry name" value="ACYL-COA DEHYDROGENASE"/>
    <property type="match status" value="1"/>
</dbReference>
<dbReference type="OrthoDB" id="5510711at2"/>
<evidence type="ECO:0000259" key="8">
    <source>
        <dbReference type="Pfam" id="PF02771"/>
    </source>
</evidence>
<dbReference type="InterPro" id="IPR009100">
    <property type="entry name" value="AcylCoA_DH/oxidase_NM_dom_sf"/>
</dbReference>
<name>A0A3L6ZYX4_9HYPH</name>
<dbReference type="GO" id="GO:0046359">
    <property type="term" value="P:butyrate catabolic process"/>
    <property type="evidence" value="ECO:0007669"/>
    <property type="project" value="TreeGrafter"/>
</dbReference>
<organism evidence="9 10">
    <name type="scientific">Xanthobacter tagetidis</name>
    <dbReference type="NCBI Taxonomy" id="60216"/>
    <lineage>
        <taxon>Bacteria</taxon>
        <taxon>Pseudomonadati</taxon>
        <taxon>Pseudomonadota</taxon>
        <taxon>Alphaproteobacteria</taxon>
        <taxon>Hyphomicrobiales</taxon>
        <taxon>Xanthobacteraceae</taxon>
        <taxon>Xanthobacter</taxon>
    </lineage>
</organism>
<dbReference type="PIRSF" id="PIRSF016578">
    <property type="entry name" value="HsaA"/>
    <property type="match status" value="1"/>
</dbReference>
<proteinExistence type="inferred from homology"/>
<dbReference type="AlphaFoldDB" id="A0A3L6ZYX4"/>
<dbReference type="Gene3D" id="2.40.110.10">
    <property type="entry name" value="Butyryl-CoA Dehydrogenase, subunit A, domain 2"/>
    <property type="match status" value="1"/>
</dbReference>
<keyword evidence="3 5" id="KW-0285">Flavoprotein</keyword>
<dbReference type="InterPro" id="IPR036250">
    <property type="entry name" value="AcylCo_DH-like_C"/>
</dbReference>
<dbReference type="InterPro" id="IPR013786">
    <property type="entry name" value="AcylCoA_DH/ox_N"/>
</dbReference>
<evidence type="ECO:0000313" key="9">
    <source>
        <dbReference type="EMBL" id="RLP73236.1"/>
    </source>
</evidence>
<dbReference type="RefSeq" id="WP_121625235.1">
    <property type="nucleotide sequence ID" value="NZ_JACIIW010000002.1"/>
</dbReference>
<accession>A0A3L6ZYX4</accession>
<comment type="similarity">
    <text evidence="2 5">Belongs to the acyl-CoA dehydrogenase family.</text>
</comment>
<gene>
    <name evidence="9" type="ORF">D9R14_20555</name>
</gene>
<evidence type="ECO:0000256" key="3">
    <source>
        <dbReference type="ARBA" id="ARBA00022630"/>
    </source>
</evidence>
<keyword evidence="4 5" id="KW-0274">FAD</keyword>
<comment type="caution">
    <text evidence="9">The sequence shown here is derived from an EMBL/GenBank/DDBJ whole genome shotgun (WGS) entry which is preliminary data.</text>
</comment>
<dbReference type="Proteomes" id="UP000269692">
    <property type="component" value="Unassembled WGS sequence"/>
</dbReference>
<dbReference type="Gene3D" id="1.20.140.10">
    <property type="entry name" value="Butyryl-CoA Dehydrogenase, subunit A, domain 3"/>
    <property type="match status" value="1"/>
</dbReference>
<dbReference type="GO" id="GO:0033539">
    <property type="term" value="P:fatty acid beta-oxidation using acyl-CoA dehydrogenase"/>
    <property type="evidence" value="ECO:0007669"/>
    <property type="project" value="TreeGrafter"/>
</dbReference>
<reference evidence="9 10" key="1">
    <citation type="submission" date="2018-10" db="EMBL/GenBank/DDBJ databases">
        <title>Xanthobacter tagetidis genome sequencing and assembly.</title>
        <authorList>
            <person name="Maclea K.S."/>
            <person name="Goen A.E."/>
            <person name="Fatima S.A."/>
        </authorList>
    </citation>
    <scope>NUCLEOTIDE SEQUENCE [LARGE SCALE GENOMIC DNA]</scope>
    <source>
        <strain evidence="9 10">ATCC 700314</strain>
    </source>
</reference>
<dbReference type="CDD" id="cd00567">
    <property type="entry name" value="ACAD"/>
    <property type="match status" value="1"/>
</dbReference>
<keyword evidence="5" id="KW-0560">Oxidoreductase</keyword>
<dbReference type="Pfam" id="PF02770">
    <property type="entry name" value="Acyl-CoA_dh_M"/>
    <property type="match status" value="1"/>
</dbReference>
<evidence type="ECO:0000256" key="4">
    <source>
        <dbReference type="ARBA" id="ARBA00022827"/>
    </source>
</evidence>
<dbReference type="GO" id="GO:0003995">
    <property type="term" value="F:acyl-CoA dehydrogenase activity"/>
    <property type="evidence" value="ECO:0007669"/>
    <property type="project" value="TreeGrafter"/>
</dbReference>
<dbReference type="EMBL" id="RCTF01000023">
    <property type="protein sequence ID" value="RLP73236.1"/>
    <property type="molecule type" value="Genomic_DNA"/>
</dbReference>
<evidence type="ECO:0000256" key="1">
    <source>
        <dbReference type="ARBA" id="ARBA00001974"/>
    </source>
</evidence>
<dbReference type="InterPro" id="IPR006091">
    <property type="entry name" value="Acyl-CoA_Oxase/DH_mid-dom"/>
</dbReference>
<dbReference type="Pfam" id="PF00441">
    <property type="entry name" value="Acyl-CoA_dh_1"/>
    <property type="match status" value="1"/>
</dbReference>
<dbReference type="Pfam" id="PF02771">
    <property type="entry name" value="Acyl-CoA_dh_N"/>
    <property type="match status" value="1"/>
</dbReference>
<evidence type="ECO:0000256" key="5">
    <source>
        <dbReference type="RuleBase" id="RU362125"/>
    </source>
</evidence>
<dbReference type="Gene3D" id="1.10.540.10">
    <property type="entry name" value="Acyl-CoA dehydrogenase/oxidase, N-terminal domain"/>
    <property type="match status" value="1"/>
</dbReference>
<protein>
    <submittedName>
        <fullName evidence="9">Acyl-CoA dehydrogenase</fullName>
    </submittedName>
</protein>
<dbReference type="InterPro" id="IPR046373">
    <property type="entry name" value="Acyl-CoA_Oxase/DH_mid-dom_sf"/>
</dbReference>
<evidence type="ECO:0000259" key="6">
    <source>
        <dbReference type="Pfam" id="PF00441"/>
    </source>
</evidence>
<dbReference type="InterPro" id="IPR009075">
    <property type="entry name" value="AcylCo_DH/oxidase_C"/>
</dbReference>
<dbReference type="SUPFAM" id="SSF47203">
    <property type="entry name" value="Acyl-CoA dehydrogenase C-terminal domain-like"/>
    <property type="match status" value="1"/>
</dbReference>